<dbReference type="PANTHER" id="PTHR42715:SF10">
    <property type="entry name" value="BETA-GLUCOSIDASE"/>
    <property type="match status" value="1"/>
</dbReference>
<dbReference type="Gene3D" id="3.40.50.1700">
    <property type="entry name" value="Glycoside hydrolase family 3 C-terminal domain"/>
    <property type="match status" value="1"/>
</dbReference>
<evidence type="ECO:0000256" key="4">
    <source>
        <dbReference type="RuleBase" id="RU361161"/>
    </source>
</evidence>
<dbReference type="InterPro" id="IPR017853">
    <property type="entry name" value="GH"/>
</dbReference>
<keyword evidence="4" id="KW-0326">Glycosidase</keyword>
<organism evidence="6 7">
    <name type="scientific">Tessaracoccus defluvii</name>
    <dbReference type="NCBI Taxonomy" id="1285901"/>
    <lineage>
        <taxon>Bacteria</taxon>
        <taxon>Bacillati</taxon>
        <taxon>Actinomycetota</taxon>
        <taxon>Actinomycetes</taxon>
        <taxon>Propionibacteriales</taxon>
        <taxon>Propionibacteriaceae</taxon>
        <taxon>Tessaracoccus</taxon>
    </lineage>
</organism>
<evidence type="ECO:0000259" key="5">
    <source>
        <dbReference type="SMART" id="SM01217"/>
    </source>
</evidence>
<sequence>MNWDLEGLRTDIAAVQEASRDLAPFGIGVLVHAEGVSGFVHPQGYQFTTPWGQAATWDPSMSRRVGELAARQARSVGIHLFLSPVLDLARDIRWGRVHETYGEDAELATRMGIGFVRGVQGDDGDSGILATGKHFLAYSISSGGLNQAVTQLGRRELVDVHAEPFRRLIAEAGLAVVMNSYNEIDGVPAVANRWLFTDLLRGQLGFDGLVVSDYGAVAMLHSVYRVAATPAHAAGIAIHAGLDVELPSADMSGGLRPLIEDGTFREEDLDRAVTNVLRLKARLGLIPDIRPSRPIPAVPPIERHIPEDAARDVAAAAVTLLANDGVLPLTAGAVKTAIVGPGADELRLHFGAYSTLSEAEIATTIHLINTGRLPGMTTTPDVFPDLFQTRFPGVEPLFEEMARELHPGSLTLVEALLEHEPTAEYHAFGNLEHAEPLDLAAMREALRDVDVVIAVVGERTGWSGNNTAGEGRTAADPSLPGNQNELIEALRGLGKRVVTVVVSGRPLLLLPVHEASNAVVLAPLLGPVAAPVIADCLYGVTEPGGRTPSTFPRQLGQLPMYYSHPVGSGYEHPTLPRHGYIDLDDSSPLYPFGHGLTYSSFDVTLTETGVWGDAVHASGSVRNTGERAGTAVVQLYARDEEASIVRPVKQLVEFTRVTLEPGESREVSFTVPLARLAYTGLDDRRVLEPGEISVLLGLSSADIRSHATVTVPGWAAAPTCIQPAPLAGRAGDVGSAGQLLVSPLPR</sequence>
<feature type="domain" description="Fibronectin type III-like" evidence="5">
    <location>
        <begin position="631"/>
        <end position="700"/>
    </location>
</feature>
<dbReference type="GO" id="GO:0004553">
    <property type="term" value="F:hydrolase activity, hydrolyzing O-glycosyl compounds"/>
    <property type="evidence" value="ECO:0007669"/>
    <property type="project" value="InterPro"/>
</dbReference>
<dbReference type="InterPro" id="IPR036962">
    <property type="entry name" value="Glyco_hydro_3_N_sf"/>
</dbReference>
<dbReference type="InterPro" id="IPR036881">
    <property type="entry name" value="Glyco_hydro_3_C_sf"/>
</dbReference>
<comment type="similarity">
    <text evidence="1 4">Belongs to the glycosyl hydrolase 3 family.</text>
</comment>
<dbReference type="InterPro" id="IPR001764">
    <property type="entry name" value="Glyco_hydro_3_N"/>
</dbReference>
<gene>
    <name evidence="6" type="ORF">H9L22_14770</name>
</gene>
<dbReference type="Proteomes" id="UP000516117">
    <property type="component" value="Chromosome"/>
</dbReference>
<dbReference type="RefSeq" id="WP_187720576.1">
    <property type="nucleotide sequence ID" value="NZ_CP060789.1"/>
</dbReference>
<evidence type="ECO:0000256" key="1">
    <source>
        <dbReference type="ARBA" id="ARBA00005336"/>
    </source>
</evidence>
<dbReference type="PROSITE" id="PS00775">
    <property type="entry name" value="GLYCOSYL_HYDROL_F3"/>
    <property type="match status" value="1"/>
</dbReference>
<dbReference type="PRINTS" id="PR00133">
    <property type="entry name" value="GLHYDRLASE3"/>
</dbReference>
<evidence type="ECO:0000256" key="2">
    <source>
        <dbReference type="ARBA" id="ARBA00022801"/>
    </source>
</evidence>
<protein>
    <submittedName>
        <fullName evidence="6">Glycoside hydrolase family 3 C-terminal domain-containing protein</fullName>
    </submittedName>
</protein>
<evidence type="ECO:0000313" key="7">
    <source>
        <dbReference type="Proteomes" id="UP000516117"/>
    </source>
</evidence>
<reference evidence="6 7" key="1">
    <citation type="submission" date="2020-08" db="EMBL/GenBank/DDBJ databases">
        <title>Genome sequence of Tessaracoccus defluvii JCM 17540T.</title>
        <authorList>
            <person name="Hyun D.-W."/>
            <person name="Bae J.-W."/>
        </authorList>
    </citation>
    <scope>NUCLEOTIDE SEQUENCE [LARGE SCALE GENOMIC DNA]</scope>
    <source>
        <strain evidence="6 7">JCM 17540</strain>
    </source>
</reference>
<dbReference type="SUPFAM" id="SSF52279">
    <property type="entry name" value="Beta-D-glucan exohydrolase, C-terminal domain"/>
    <property type="match status" value="1"/>
</dbReference>
<evidence type="ECO:0000313" key="6">
    <source>
        <dbReference type="EMBL" id="QNP55446.1"/>
    </source>
</evidence>
<proteinExistence type="inferred from homology"/>
<name>A0A7H0H4I0_9ACTN</name>
<dbReference type="Gene3D" id="3.20.20.300">
    <property type="entry name" value="Glycoside hydrolase, family 3, N-terminal domain"/>
    <property type="match status" value="1"/>
</dbReference>
<dbReference type="PANTHER" id="PTHR42715">
    <property type="entry name" value="BETA-GLUCOSIDASE"/>
    <property type="match status" value="1"/>
</dbReference>
<dbReference type="Pfam" id="PF00933">
    <property type="entry name" value="Glyco_hydro_3"/>
    <property type="match status" value="1"/>
</dbReference>
<dbReference type="InterPro" id="IPR026891">
    <property type="entry name" value="Fn3-like"/>
</dbReference>
<keyword evidence="7" id="KW-1185">Reference proteome</keyword>
<dbReference type="InterPro" id="IPR050288">
    <property type="entry name" value="Cellulose_deg_GH3"/>
</dbReference>
<keyword evidence="3" id="KW-0119">Carbohydrate metabolism</keyword>
<dbReference type="Pfam" id="PF01915">
    <property type="entry name" value="Glyco_hydro_3_C"/>
    <property type="match status" value="1"/>
</dbReference>
<dbReference type="EMBL" id="CP060789">
    <property type="protein sequence ID" value="QNP55446.1"/>
    <property type="molecule type" value="Genomic_DNA"/>
</dbReference>
<dbReference type="SUPFAM" id="SSF51445">
    <property type="entry name" value="(Trans)glycosidases"/>
    <property type="match status" value="1"/>
</dbReference>
<dbReference type="GO" id="GO:0005975">
    <property type="term" value="P:carbohydrate metabolic process"/>
    <property type="evidence" value="ECO:0007669"/>
    <property type="project" value="InterPro"/>
</dbReference>
<dbReference type="InterPro" id="IPR002772">
    <property type="entry name" value="Glyco_hydro_3_C"/>
</dbReference>
<dbReference type="AlphaFoldDB" id="A0A7H0H4I0"/>
<dbReference type="KEGG" id="tdf:H9L22_14770"/>
<dbReference type="InterPro" id="IPR019800">
    <property type="entry name" value="Glyco_hydro_3_AS"/>
</dbReference>
<dbReference type="SMART" id="SM01217">
    <property type="entry name" value="Fn3_like"/>
    <property type="match status" value="1"/>
</dbReference>
<keyword evidence="2 4" id="KW-0378">Hydrolase</keyword>
<dbReference type="Gene3D" id="2.60.40.10">
    <property type="entry name" value="Immunoglobulins"/>
    <property type="match status" value="1"/>
</dbReference>
<accession>A0A7H0H4I0</accession>
<evidence type="ECO:0000256" key="3">
    <source>
        <dbReference type="ARBA" id="ARBA00023277"/>
    </source>
</evidence>
<dbReference type="Pfam" id="PF14310">
    <property type="entry name" value="Fn3-like"/>
    <property type="match status" value="1"/>
</dbReference>
<dbReference type="InterPro" id="IPR013783">
    <property type="entry name" value="Ig-like_fold"/>
</dbReference>